<evidence type="ECO:0000256" key="3">
    <source>
        <dbReference type="ARBA" id="ARBA00023002"/>
    </source>
</evidence>
<reference evidence="4 5" key="1">
    <citation type="submission" date="2020-07" db="EMBL/GenBank/DDBJ databases">
        <title>Mycobacterium kansasii (former subtype) with zoonotic potential isolated from diseased indoor pet cat, Japan.</title>
        <authorList>
            <person name="Fukano H."/>
            <person name="Terazono T."/>
            <person name="Hoshino Y."/>
        </authorList>
    </citation>
    <scope>NUCLEOTIDE SEQUENCE [LARGE SCALE GENOMIC DNA]</scope>
    <source>
        <strain evidence="4 5">Kuro-I</strain>
    </source>
</reference>
<evidence type="ECO:0000313" key="4">
    <source>
        <dbReference type="EMBL" id="BCI88144.1"/>
    </source>
</evidence>
<organism evidence="4 5">
    <name type="scientific">Mycobacterium kansasii</name>
    <dbReference type="NCBI Taxonomy" id="1768"/>
    <lineage>
        <taxon>Bacteria</taxon>
        <taxon>Bacillati</taxon>
        <taxon>Actinomycetota</taxon>
        <taxon>Actinomycetes</taxon>
        <taxon>Mycobacteriales</taxon>
        <taxon>Mycobacteriaceae</taxon>
        <taxon>Mycobacterium</taxon>
    </lineage>
</organism>
<dbReference type="PANTHER" id="PTHR32332">
    <property type="entry name" value="2-NITROPROPANE DIOXYGENASE"/>
    <property type="match status" value="1"/>
</dbReference>
<dbReference type="AlphaFoldDB" id="A0A7G1ICH7"/>
<keyword evidence="2" id="KW-0288">FMN</keyword>
<accession>A0A7G1ICH7</accession>
<dbReference type="Proteomes" id="UP000516380">
    <property type="component" value="Chromosome"/>
</dbReference>
<dbReference type="GO" id="GO:0018580">
    <property type="term" value="F:nitronate monooxygenase activity"/>
    <property type="evidence" value="ECO:0007669"/>
    <property type="project" value="InterPro"/>
</dbReference>
<dbReference type="EMBL" id="AP023343">
    <property type="protein sequence ID" value="BCI88144.1"/>
    <property type="molecule type" value="Genomic_DNA"/>
</dbReference>
<keyword evidence="3" id="KW-0560">Oxidoreductase</keyword>
<evidence type="ECO:0000256" key="2">
    <source>
        <dbReference type="ARBA" id="ARBA00022643"/>
    </source>
</evidence>
<name>A0A7G1ICH7_MYCKA</name>
<dbReference type="InterPro" id="IPR004136">
    <property type="entry name" value="NMO"/>
</dbReference>
<keyword evidence="4" id="KW-0223">Dioxygenase</keyword>
<dbReference type="CDD" id="cd04730">
    <property type="entry name" value="NPD_like"/>
    <property type="match status" value="1"/>
</dbReference>
<dbReference type="GO" id="GO:0051213">
    <property type="term" value="F:dioxygenase activity"/>
    <property type="evidence" value="ECO:0007669"/>
    <property type="project" value="UniProtKB-KW"/>
</dbReference>
<dbReference type="InterPro" id="IPR013785">
    <property type="entry name" value="Aldolase_TIM"/>
</dbReference>
<dbReference type="PANTHER" id="PTHR32332:SF31">
    <property type="entry name" value="2-NITROPROPANE DIOXYGENASE FAMILY, PUTATIVE (AFU_ORTHOLOGUE AFUA_2G09850)-RELATED"/>
    <property type="match status" value="1"/>
</dbReference>
<protein>
    <submittedName>
        <fullName evidence="4">Hypothetical 2-nitropropane dioxygenase</fullName>
    </submittedName>
</protein>
<dbReference type="Pfam" id="PF03060">
    <property type="entry name" value="NMO"/>
    <property type="match status" value="1"/>
</dbReference>
<dbReference type="SUPFAM" id="SSF51412">
    <property type="entry name" value="Inosine monophosphate dehydrogenase (IMPDH)"/>
    <property type="match status" value="1"/>
</dbReference>
<evidence type="ECO:0000313" key="5">
    <source>
        <dbReference type="Proteomes" id="UP000516380"/>
    </source>
</evidence>
<proteinExistence type="predicted"/>
<keyword evidence="5" id="KW-1185">Reference proteome</keyword>
<dbReference type="Gene3D" id="3.20.20.70">
    <property type="entry name" value="Aldolase class I"/>
    <property type="match status" value="1"/>
</dbReference>
<evidence type="ECO:0000256" key="1">
    <source>
        <dbReference type="ARBA" id="ARBA00022630"/>
    </source>
</evidence>
<sequence>MQTVWPLIVSVTQNGQEDCSFGLGRARYSPENSKECGNVAEHPPDRILRDRISDTASADGPGFRGRLAAAVTAAGGLGLVGGGYGEADWLLAQIDETDGARVGYGFITWSLARNPGLLDNALAQQPATIMLSFGDLTPFAERIRGAGVPLTAQVQTLHQARLALAAGAQIIVAQGGEAGGHGMGARSTFTLVPDVVDLVAQRSAETLVVAAGGVADGRGLAAALALGADGVLVGTRFWAATEALVSPRARQRGIAAGGDDTVRTRVYDIVRQRDWPEEYDARMVGNALTARWHGHEAELSARLPDVRKEFERAAAAEDFDVITVLVGEAVGLVHDVRPAAEIVHRMVRDAARILNQ</sequence>
<keyword evidence="1" id="KW-0285">Flavoprotein</keyword>
<gene>
    <name evidence="4" type="ORF">NIIDMKKI_33500</name>
</gene>